<proteinExistence type="predicted"/>
<keyword evidence="4" id="KW-1185">Reference proteome</keyword>
<organism evidence="3 4">
    <name type="scientific">Pseudomonas phage tabernarius</name>
    <dbReference type="NCBI Taxonomy" id="2048978"/>
    <lineage>
        <taxon>Viruses</taxon>
        <taxon>Duplodnaviria</taxon>
        <taxon>Heunggongvirae</taxon>
        <taxon>Uroviricota</taxon>
        <taxon>Caudoviricetes</taxon>
        <taxon>Lindbergviridae</taxon>
        <taxon>Tabernariusvirus</taxon>
        <taxon>Tabernariusvirus tabernarius</taxon>
    </lineage>
</organism>
<feature type="region of interest" description="Disordered" evidence="1">
    <location>
        <begin position="1"/>
        <end position="23"/>
    </location>
</feature>
<evidence type="ECO:0000259" key="2">
    <source>
        <dbReference type="Pfam" id="PF04233"/>
    </source>
</evidence>
<evidence type="ECO:0000313" key="4">
    <source>
        <dbReference type="Proteomes" id="UP000241090"/>
    </source>
</evidence>
<protein>
    <submittedName>
        <fullName evidence="3">Putative structural protein</fullName>
    </submittedName>
</protein>
<dbReference type="OrthoDB" id="14625at10239"/>
<feature type="domain" description="Phage head morphogenesis" evidence="2">
    <location>
        <begin position="178"/>
        <end position="275"/>
    </location>
</feature>
<sequence length="286" mass="31960">MAVFKASKERKRKSPDPVGRGKPIIPSVAIEGVYSRKMNQLANSMRADYREKLHEVMREKMVKEHYAKDASVTSAFTSTLKGLKTRWSSIFEGFARVMAPEFVEDAAKAASDTTLFSLRAAGLKQPRAEYNESISNLLQSSKDYNHTLITGLCEEAHEKVYSAVMLSLTSPDPAQQGMSGIRNALTEMGVFTENRIKLITKDQTSKVYSAVSTSRMKENGVTKFEWLHTSAGKVPRHSHVEKDGVVFDIDDKRLWEGPKADQGPPGWAINCRCRAVPIIGWMEDDD</sequence>
<evidence type="ECO:0000313" key="3">
    <source>
        <dbReference type="EMBL" id="ATW57880.1"/>
    </source>
</evidence>
<dbReference type="Proteomes" id="UP000241090">
    <property type="component" value="Segment"/>
</dbReference>
<dbReference type="EMBL" id="MG018926">
    <property type="protein sequence ID" value="ATW57880.1"/>
    <property type="molecule type" value="Genomic_DNA"/>
</dbReference>
<accession>A0A2H4P773</accession>
<reference evidence="3 4" key="1">
    <citation type="submission" date="2017-09" db="EMBL/GenBank/DDBJ databases">
        <authorList>
            <person name="Ehlers B."/>
            <person name="Leendertz F.H."/>
        </authorList>
    </citation>
    <scope>NUCLEOTIDE SEQUENCE [LARGE SCALE GENOMIC DNA]</scope>
</reference>
<gene>
    <name evidence="3" type="ORF">CNR33_00034</name>
</gene>
<evidence type="ECO:0000256" key="1">
    <source>
        <dbReference type="SAM" id="MobiDB-lite"/>
    </source>
</evidence>
<name>A0A2H4P773_9CAUD</name>
<dbReference type="InterPro" id="IPR006528">
    <property type="entry name" value="Phage_head_morphogenesis_dom"/>
</dbReference>
<dbReference type="Pfam" id="PF04233">
    <property type="entry name" value="Phage_Mu_F"/>
    <property type="match status" value="1"/>
</dbReference>